<evidence type="ECO:0000256" key="4">
    <source>
        <dbReference type="SAM" id="Coils"/>
    </source>
</evidence>
<evidence type="ECO:0000256" key="1">
    <source>
        <dbReference type="ARBA" id="ARBA00022737"/>
    </source>
</evidence>
<dbReference type="PANTHER" id="PTHR45586:SF1">
    <property type="entry name" value="LIPOPOLYSACCHARIDE ASSEMBLY PROTEIN B"/>
    <property type="match status" value="1"/>
</dbReference>
<evidence type="ECO:0000313" key="6">
    <source>
        <dbReference type="Proteomes" id="UP000035996"/>
    </source>
</evidence>
<dbReference type="SUPFAM" id="SSF48452">
    <property type="entry name" value="TPR-like"/>
    <property type="match status" value="2"/>
</dbReference>
<dbReference type="EMBL" id="LELK01000001">
    <property type="protein sequence ID" value="KMM38168.1"/>
    <property type="molecule type" value="Genomic_DNA"/>
</dbReference>
<dbReference type="Proteomes" id="UP000035996">
    <property type="component" value="Unassembled WGS sequence"/>
</dbReference>
<dbReference type="SMART" id="SM00028">
    <property type="entry name" value="TPR"/>
    <property type="match status" value="8"/>
</dbReference>
<feature type="coiled-coil region" evidence="4">
    <location>
        <begin position="345"/>
        <end position="372"/>
    </location>
</feature>
<keyword evidence="4" id="KW-0175">Coiled coil</keyword>
<keyword evidence="1" id="KW-0677">Repeat</keyword>
<name>A0A0J6CYJ8_9BACL</name>
<evidence type="ECO:0000256" key="3">
    <source>
        <dbReference type="PROSITE-ProRule" id="PRU00339"/>
    </source>
</evidence>
<accession>A0A0J6CYJ8</accession>
<dbReference type="Pfam" id="PF13429">
    <property type="entry name" value="TPR_15"/>
    <property type="match status" value="1"/>
</dbReference>
<protein>
    <submittedName>
        <fullName evidence="5">Uncharacterized protein</fullName>
    </submittedName>
</protein>
<dbReference type="Gene3D" id="1.25.40.10">
    <property type="entry name" value="Tetratricopeptide repeat domain"/>
    <property type="match status" value="2"/>
</dbReference>
<dbReference type="PANTHER" id="PTHR45586">
    <property type="entry name" value="TPR REPEAT-CONTAINING PROTEIN PA4667"/>
    <property type="match status" value="1"/>
</dbReference>
<sequence>MERLKQAVSLIESGNFEKGLEELKEVRKEADHEGLYDLSNIYYSLGLIEDSRDVVEELLIHYPNEGELLVQAAECYVDLEQEQDAIAALNKIDANDAAYPPALLLLADLYQTEGLEEVAEQKLLEAKGISPDEPIIDFGLGEFYLTQGHHLKAVPYYESVLGTKGELANENIELRLAEALSGSGQFEEALTFYEKGLENGREINALFGYGFTALQIGEYRKAINAFNELKDLDPQYSTLYPYLARAYEEEGATDEAIQTLAQGIKVDEFNEELYLQASRLSYKTHDNTSGEQYLRELLAINPTHIEAAKTLATFLRTEERYEDIIDLLNNIEEGDQNDPYLDWSAATAYAQVEEYKDAIKRYENAYTYFKNDPIFLEEYGLFLIEEGRREEAINAFKLALKLDPTLVHLEEEILRFGEERFNEE</sequence>
<dbReference type="InterPro" id="IPR011990">
    <property type="entry name" value="TPR-like_helical_dom_sf"/>
</dbReference>
<keyword evidence="6" id="KW-1185">Reference proteome</keyword>
<evidence type="ECO:0000256" key="2">
    <source>
        <dbReference type="ARBA" id="ARBA00022803"/>
    </source>
</evidence>
<feature type="repeat" description="TPR" evidence="3">
    <location>
        <begin position="203"/>
        <end position="236"/>
    </location>
</feature>
<dbReference type="InterPro" id="IPR019734">
    <property type="entry name" value="TPR_rpt"/>
</dbReference>
<reference evidence="5" key="1">
    <citation type="submission" date="2015-06" db="EMBL/GenBank/DDBJ databases">
        <authorList>
            <person name="Liu B."/>
            <person name="Wang J."/>
            <person name="Zhu Y."/>
            <person name="Liu G."/>
            <person name="Chen Q."/>
            <person name="Zheng C."/>
            <person name="Che J."/>
            <person name="Ge C."/>
            <person name="Shi H."/>
            <person name="Pan Z."/>
            <person name="Liu X."/>
        </authorList>
    </citation>
    <scope>NUCLEOTIDE SEQUENCE [LARGE SCALE GENOMIC DNA]</scope>
    <source>
        <strain evidence="5">DSM 16346</strain>
    </source>
</reference>
<dbReference type="AlphaFoldDB" id="A0A0J6CYJ8"/>
<dbReference type="STRING" id="157733.AB986_02245"/>
<keyword evidence="2 3" id="KW-0802">TPR repeat</keyword>
<proteinExistence type="predicted"/>
<organism evidence="5 6">
    <name type="scientific">Guptibacillus hwajinpoensis</name>
    <dbReference type="NCBI Taxonomy" id="208199"/>
    <lineage>
        <taxon>Bacteria</taxon>
        <taxon>Bacillati</taxon>
        <taxon>Bacillota</taxon>
        <taxon>Bacilli</taxon>
        <taxon>Bacillales</taxon>
        <taxon>Guptibacillaceae</taxon>
        <taxon>Guptibacillus</taxon>
    </lineage>
</organism>
<gene>
    <name evidence="5" type="ORF">AB986_02245</name>
</gene>
<dbReference type="Pfam" id="PF13432">
    <property type="entry name" value="TPR_16"/>
    <property type="match status" value="1"/>
</dbReference>
<dbReference type="PROSITE" id="PS50005">
    <property type="entry name" value="TPR"/>
    <property type="match status" value="2"/>
</dbReference>
<dbReference type="OrthoDB" id="2080803at2"/>
<feature type="repeat" description="TPR" evidence="3">
    <location>
        <begin position="373"/>
        <end position="406"/>
    </location>
</feature>
<evidence type="ECO:0000313" key="5">
    <source>
        <dbReference type="EMBL" id="KMM38168.1"/>
    </source>
</evidence>
<comment type="caution">
    <text evidence="5">The sequence shown here is derived from an EMBL/GenBank/DDBJ whole genome shotgun (WGS) entry which is preliminary data.</text>
</comment>
<dbReference type="RefSeq" id="WP_048309251.1">
    <property type="nucleotide sequence ID" value="NZ_CP119526.1"/>
</dbReference>
<dbReference type="InterPro" id="IPR051012">
    <property type="entry name" value="CellSynth/LPSAsmb/PSIAsmb"/>
</dbReference>